<dbReference type="EMBL" id="QSVA01000010">
    <property type="protein sequence ID" value="RGN92987.1"/>
    <property type="molecule type" value="Genomic_DNA"/>
</dbReference>
<dbReference type="PANTHER" id="PTHR30619">
    <property type="entry name" value="DNA INTERNALIZATION/COMPETENCE PROTEIN COMEC/REC2"/>
    <property type="match status" value="1"/>
</dbReference>
<keyword evidence="2" id="KW-0378">Hydrolase</keyword>
<comment type="caution">
    <text evidence="2">The sequence shown here is derived from an EMBL/GenBank/DDBJ whole genome shotgun (WGS) entry which is preliminary data.</text>
</comment>
<gene>
    <name evidence="2" type="ORF">DXB37_12600</name>
</gene>
<dbReference type="InterPro" id="IPR052159">
    <property type="entry name" value="Competence_DNA_uptake"/>
</dbReference>
<dbReference type="SUPFAM" id="SSF56281">
    <property type="entry name" value="Metallo-hydrolase/oxidoreductase"/>
    <property type="match status" value="1"/>
</dbReference>
<dbReference type="InterPro" id="IPR036866">
    <property type="entry name" value="RibonucZ/Hydroxyglut_hydro"/>
</dbReference>
<name>A0A3E5EW89_BACUN</name>
<dbReference type="RefSeq" id="WP_103878013.1">
    <property type="nucleotide sequence ID" value="NZ_QSVA01000010.1"/>
</dbReference>
<sequence length="321" mass="36146">MVIEILQAGTGDSIWVSHNKKNIVIDGGKSTAAIRAKYSKMPQDEIIDLLVVTHIDSDHIAGIIALVKHMKEIGETHRLKQVWFNFPKKEETDEYSVGEGNELTSLLLEIDGLSWNNNTSELLGSTIEFGDIKLHVLAPDHDVAYENKPKEPDELGVRSDDWYIDLRTLIDNVDDDDIDEGGTNSQSIIILAECEGKKLLLPGDSTPKKLCDALQSYNKTNGTPLELDFMKLPHHGSTRNVTKNILNEVTCSNFIISTKKNNKYYFPNKETIAKLIRYRDSADKAINVYFNYQESLDVLGITAEELTENNINLNVCNEFNF</sequence>
<dbReference type="InterPro" id="IPR001279">
    <property type="entry name" value="Metallo-B-lactamas"/>
</dbReference>
<dbReference type="PANTHER" id="PTHR30619:SF1">
    <property type="entry name" value="RECOMBINATION PROTEIN 2"/>
    <property type="match status" value="1"/>
</dbReference>
<evidence type="ECO:0000313" key="3">
    <source>
        <dbReference type="Proteomes" id="UP000260759"/>
    </source>
</evidence>
<dbReference type="Gene3D" id="3.60.15.10">
    <property type="entry name" value="Ribonuclease Z/Hydroxyacylglutathione hydrolase-like"/>
    <property type="match status" value="1"/>
</dbReference>
<feature type="domain" description="Metallo-beta-lactamase" evidence="1">
    <location>
        <begin position="9"/>
        <end position="246"/>
    </location>
</feature>
<dbReference type="Pfam" id="PF00753">
    <property type="entry name" value="Lactamase_B"/>
    <property type="match status" value="1"/>
</dbReference>
<dbReference type="Proteomes" id="UP000260759">
    <property type="component" value="Unassembled WGS sequence"/>
</dbReference>
<reference evidence="2 3" key="1">
    <citation type="submission" date="2018-08" db="EMBL/GenBank/DDBJ databases">
        <title>A genome reference for cultivated species of the human gut microbiota.</title>
        <authorList>
            <person name="Zou Y."/>
            <person name="Xue W."/>
            <person name="Luo G."/>
        </authorList>
    </citation>
    <scope>NUCLEOTIDE SEQUENCE [LARGE SCALE GENOMIC DNA]</scope>
    <source>
        <strain evidence="2 3">OM03-4</strain>
    </source>
</reference>
<evidence type="ECO:0000259" key="1">
    <source>
        <dbReference type="Pfam" id="PF00753"/>
    </source>
</evidence>
<evidence type="ECO:0000313" key="2">
    <source>
        <dbReference type="EMBL" id="RGN92987.1"/>
    </source>
</evidence>
<dbReference type="GO" id="GO:0016787">
    <property type="term" value="F:hydrolase activity"/>
    <property type="evidence" value="ECO:0007669"/>
    <property type="project" value="UniProtKB-KW"/>
</dbReference>
<protein>
    <submittedName>
        <fullName evidence="2">MBL fold metallo-hydrolase</fullName>
    </submittedName>
</protein>
<dbReference type="AlphaFoldDB" id="A0A3E5EW89"/>
<organism evidence="2 3">
    <name type="scientific">Bacteroides uniformis</name>
    <dbReference type="NCBI Taxonomy" id="820"/>
    <lineage>
        <taxon>Bacteria</taxon>
        <taxon>Pseudomonadati</taxon>
        <taxon>Bacteroidota</taxon>
        <taxon>Bacteroidia</taxon>
        <taxon>Bacteroidales</taxon>
        <taxon>Bacteroidaceae</taxon>
        <taxon>Bacteroides</taxon>
    </lineage>
</organism>
<proteinExistence type="predicted"/>
<accession>A0A3E5EW89</accession>